<dbReference type="OrthoDB" id="3055998at2759"/>
<feature type="chain" id="PRO_5018001775" description="Beta-xylanase" evidence="11">
    <location>
        <begin position="21"/>
        <end position="356"/>
    </location>
</feature>
<evidence type="ECO:0000256" key="6">
    <source>
        <dbReference type="ARBA" id="ARBA00022651"/>
    </source>
</evidence>
<keyword evidence="7 10" id="KW-0378">Hydrolase</keyword>
<reference evidence="13 14" key="1">
    <citation type="submission" date="2017-06" db="EMBL/GenBank/DDBJ databases">
        <title>Comparative genomic analysis of Ambrosia Fusariam Clade fungi.</title>
        <authorList>
            <person name="Stajich J.E."/>
            <person name="Carrillo J."/>
            <person name="Kijimoto T."/>
            <person name="Eskalen A."/>
            <person name="O'Donnell K."/>
            <person name="Kasson M."/>
        </authorList>
    </citation>
    <scope>NUCLEOTIDE SEQUENCE [LARGE SCALE GENOMIC DNA]</scope>
    <source>
        <strain evidence="13">UCR3666</strain>
    </source>
</reference>
<dbReference type="GO" id="GO:0031176">
    <property type="term" value="F:endo-1,4-beta-xylanase activity"/>
    <property type="evidence" value="ECO:0007669"/>
    <property type="project" value="UniProtKB-EC"/>
</dbReference>
<keyword evidence="9 10" id="KW-0624">Polysaccharide degradation</keyword>
<dbReference type="SMART" id="SM00633">
    <property type="entry name" value="Glyco_10"/>
    <property type="match status" value="1"/>
</dbReference>
<dbReference type="AlphaFoldDB" id="A0A3M2SRL2"/>
<dbReference type="PROSITE" id="PS51760">
    <property type="entry name" value="GH10_2"/>
    <property type="match status" value="1"/>
</dbReference>
<dbReference type="InterPro" id="IPR017853">
    <property type="entry name" value="GH"/>
</dbReference>
<dbReference type="STRING" id="2010991.A0A3M2SRL2"/>
<evidence type="ECO:0000256" key="10">
    <source>
        <dbReference type="RuleBase" id="RU361174"/>
    </source>
</evidence>
<feature type="signal peptide" evidence="11">
    <location>
        <begin position="1"/>
        <end position="20"/>
    </location>
</feature>
<evidence type="ECO:0000259" key="12">
    <source>
        <dbReference type="PROSITE" id="PS51760"/>
    </source>
</evidence>
<evidence type="ECO:0000256" key="9">
    <source>
        <dbReference type="ARBA" id="ARBA00023326"/>
    </source>
</evidence>
<keyword evidence="10 13" id="KW-0326">Glycosidase</keyword>
<dbReference type="Proteomes" id="UP000277212">
    <property type="component" value="Unassembled WGS sequence"/>
</dbReference>
<dbReference type="EC" id="3.2.1.8" evidence="10"/>
<comment type="subcellular location">
    <subcellularLocation>
        <location evidence="2">Secreted</location>
    </subcellularLocation>
</comment>
<dbReference type="Pfam" id="PF00331">
    <property type="entry name" value="Glyco_hydro_10"/>
    <property type="match status" value="1"/>
</dbReference>
<evidence type="ECO:0000256" key="5">
    <source>
        <dbReference type="ARBA" id="ARBA00022525"/>
    </source>
</evidence>
<dbReference type="GO" id="GO:0005576">
    <property type="term" value="C:extracellular region"/>
    <property type="evidence" value="ECO:0007669"/>
    <property type="project" value="UniProtKB-SubCell"/>
</dbReference>
<dbReference type="Gene3D" id="3.20.20.80">
    <property type="entry name" value="Glycosidases"/>
    <property type="match status" value="1"/>
</dbReference>
<dbReference type="GO" id="GO:0045493">
    <property type="term" value="P:xylan catabolic process"/>
    <property type="evidence" value="ECO:0007669"/>
    <property type="project" value="UniProtKB-KW"/>
</dbReference>
<name>A0A3M2SRL2_9HYPO</name>
<proteinExistence type="inferred from homology"/>
<keyword evidence="8 10" id="KW-0119">Carbohydrate metabolism</keyword>
<evidence type="ECO:0000256" key="7">
    <source>
        <dbReference type="ARBA" id="ARBA00022801"/>
    </source>
</evidence>
<dbReference type="EMBL" id="NKUJ01000001">
    <property type="protein sequence ID" value="RMJ20194.1"/>
    <property type="molecule type" value="Genomic_DNA"/>
</dbReference>
<dbReference type="InterPro" id="IPR044846">
    <property type="entry name" value="GH10"/>
</dbReference>
<gene>
    <name evidence="13" type="ORF">CDV36_000038</name>
</gene>
<feature type="domain" description="GH10" evidence="12">
    <location>
        <begin position="49"/>
        <end position="346"/>
    </location>
</feature>
<evidence type="ECO:0000256" key="2">
    <source>
        <dbReference type="ARBA" id="ARBA00004613"/>
    </source>
</evidence>
<evidence type="ECO:0000256" key="1">
    <source>
        <dbReference type="ARBA" id="ARBA00000681"/>
    </source>
</evidence>
<evidence type="ECO:0000256" key="11">
    <source>
        <dbReference type="SAM" id="SignalP"/>
    </source>
</evidence>
<keyword evidence="11" id="KW-0732">Signal</keyword>
<dbReference type="SUPFAM" id="SSF51445">
    <property type="entry name" value="(Trans)glycosidases"/>
    <property type="match status" value="1"/>
</dbReference>
<evidence type="ECO:0000313" key="14">
    <source>
        <dbReference type="Proteomes" id="UP000277212"/>
    </source>
</evidence>
<evidence type="ECO:0000313" key="13">
    <source>
        <dbReference type="EMBL" id="RMJ20194.1"/>
    </source>
</evidence>
<protein>
    <recommendedName>
        <fullName evidence="10">Beta-xylanase</fullName>
        <ecNumber evidence="10">3.2.1.8</ecNumber>
    </recommendedName>
</protein>
<dbReference type="PANTHER" id="PTHR31490">
    <property type="entry name" value="GLYCOSYL HYDROLASE"/>
    <property type="match status" value="1"/>
</dbReference>
<organism evidence="13 14">
    <name type="scientific">Fusarium kuroshium</name>
    <dbReference type="NCBI Taxonomy" id="2010991"/>
    <lineage>
        <taxon>Eukaryota</taxon>
        <taxon>Fungi</taxon>
        <taxon>Dikarya</taxon>
        <taxon>Ascomycota</taxon>
        <taxon>Pezizomycotina</taxon>
        <taxon>Sordariomycetes</taxon>
        <taxon>Hypocreomycetidae</taxon>
        <taxon>Hypocreales</taxon>
        <taxon>Nectriaceae</taxon>
        <taxon>Fusarium</taxon>
        <taxon>Fusarium solani species complex</taxon>
    </lineage>
</organism>
<dbReference type="PRINTS" id="PR00134">
    <property type="entry name" value="GLHYDRLASE10"/>
</dbReference>
<comment type="similarity">
    <text evidence="4 10">Belongs to the glycosyl hydrolase 10 (cellulase F) family.</text>
</comment>
<dbReference type="InterPro" id="IPR001000">
    <property type="entry name" value="GH10_dom"/>
</dbReference>
<comment type="pathway">
    <text evidence="3">Glycan degradation; xylan degradation.</text>
</comment>
<keyword evidence="5" id="KW-0964">Secreted</keyword>
<accession>A0A3M2SRL2</accession>
<comment type="caution">
    <text evidence="13">The sequence shown here is derived from an EMBL/GenBank/DDBJ whole genome shotgun (WGS) entry which is preliminary data.</text>
</comment>
<evidence type="ECO:0000256" key="3">
    <source>
        <dbReference type="ARBA" id="ARBA00004851"/>
    </source>
</evidence>
<comment type="catalytic activity">
    <reaction evidence="1 10">
        <text>Endohydrolysis of (1-&gt;4)-beta-D-xylosidic linkages in xylans.</text>
        <dbReference type="EC" id="3.2.1.8"/>
    </reaction>
</comment>
<sequence>MHSLLKAAFLTLAIASEALARPALAEGLDSAIKAKGKHHVGTALTLGSDSRTEDIIKGASELGAITPENAMKWQSVQPRRGEFTFSSADQHANFAVNNNKELRCHTLVWHSQLAPWVEAGNFDNQTLVQIMEDHINAVAGRYKGKCTHWDVVNEALNEDGSYRQTVWYKTIGEAYIPMAFRLAAKADPNAKLWYNDYNLEYNNAKTDGAARIVKLVQSYGVKIDGVGLQGHLVVEPTPTQPTITPTRETLEGALRKFTDLGVFVEYTEVDIRMKTPATPEKLEEQSKAYQRVVESCMAVQKCIGITLWGVSDKYSWIPSTFQGEGAALVWDEEFQKKPAYDGILSAIKAAKSKWWY</sequence>
<keyword evidence="14" id="KW-1185">Reference proteome</keyword>
<keyword evidence="6 13" id="KW-0858">Xylan degradation</keyword>
<dbReference type="PANTHER" id="PTHR31490:SF35">
    <property type="entry name" value="ENDO-1,4-BETA-XYLANASE"/>
    <property type="match status" value="1"/>
</dbReference>
<evidence type="ECO:0000256" key="4">
    <source>
        <dbReference type="ARBA" id="ARBA00007495"/>
    </source>
</evidence>
<evidence type="ECO:0000256" key="8">
    <source>
        <dbReference type="ARBA" id="ARBA00023277"/>
    </source>
</evidence>